<reference evidence="7" key="1">
    <citation type="journal article" date="2023" name="G3 (Bethesda)">
        <title>Whole genome assemblies of Zophobas morio and Tenebrio molitor.</title>
        <authorList>
            <person name="Kaur S."/>
            <person name="Stinson S.A."/>
            <person name="diCenzo G.C."/>
        </authorList>
    </citation>
    <scope>NUCLEOTIDE SEQUENCE</scope>
    <source>
        <strain evidence="7">QUZm001</strain>
    </source>
</reference>
<dbReference type="SUPFAM" id="SSF52540">
    <property type="entry name" value="P-loop containing nucleoside triphosphate hydrolases"/>
    <property type="match status" value="1"/>
</dbReference>
<dbReference type="InterPro" id="IPR027417">
    <property type="entry name" value="P-loop_NTPase"/>
</dbReference>
<evidence type="ECO:0000256" key="2">
    <source>
        <dbReference type="ARBA" id="ARBA00022840"/>
    </source>
</evidence>
<evidence type="ECO:0000256" key="3">
    <source>
        <dbReference type="PROSITE-ProRule" id="PRU00283"/>
    </source>
</evidence>
<feature type="region of interest" description="Disordered" evidence="5">
    <location>
        <begin position="986"/>
        <end position="1015"/>
    </location>
</feature>
<evidence type="ECO:0000256" key="1">
    <source>
        <dbReference type="ARBA" id="ARBA00022741"/>
    </source>
</evidence>
<evidence type="ECO:0000313" key="8">
    <source>
        <dbReference type="Proteomes" id="UP001168821"/>
    </source>
</evidence>
<dbReference type="GO" id="GO:0003777">
    <property type="term" value="F:microtubule motor activity"/>
    <property type="evidence" value="ECO:0007669"/>
    <property type="project" value="InterPro"/>
</dbReference>
<dbReference type="Gene3D" id="3.40.850.10">
    <property type="entry name" value="Kinesin motor domain"/>
    <property type="match status" value="1"/>
</dbReference>
<evidence type="ECO:0000259" key="6">
    <source>
        <dbReference type="PROSITE" id="PS50067"/>
    </source>
</evidence>
<accession>A0AA38I1S0</accession>
<dbReference type="GO" id="GO:0008017">
    <property type="term" value="F:microtubule binding"/>
    <property type="evidence" value="ECO:0007669"/>
    <property type="project" value="InterPro"/>
</dbReference>
<feature type="coiled-coil region" evidence="4">
    <location>
        <begin position="551"/>
        <end position="578"/>
    </location>
</feature>
<dbReference type="GO" id="GO:0007018">
    <property type="term" value="P:microtubule-based movement"/>
    <property type="evidence" value="ECO:0007669"/>
    <property type="project" value="InterPro"/>
</dbReference>
<feature type="binding site" evidence="3">
    <location>
        <begin position="150"/>
        <end position="157"/>
    </location>
    <ligand>
        <name>ATP</name>
        <dbReference type="ChEBI" id="CHEBI:30616"/>
    </ligand>
</feature>
<keyword evidence="8" id="KW-1185">Reference proteome</keyword>
<gene>
    <name evidence="7" type="ORF">Zmor_019494</name>
</gene>
<dbReference type="PANTHER" id="PTHR47117">
    <property type="entry name" value="STAR-RELATED LIPID TRANSFER PROTEIN 9"/>
    <property type="match status" value="1"/>
</dbReference>
<dbReference type="PROSITE" id="PS50067">
    <property type="entry name" value="KINESIN_MOTOR_2"/>
    <property type="match status" value="1"/>
</dbReference>
<dbReference type="Pfam" id="PF00225">
    <property type="entry name" value="Kinesin"/>
    <property type="match status" value="1"/>
</dbReference>
<proteinExistence type="inferred from homology"/>
<keyword evidence="1 3" id="KW-0547">Nucleotide-binding</keyword>
<dbReference type="PANTHER" id="PTHR47117:SF6">
    <property type="entry name" value="KINESIN-LIKE PROTEIN KIF16B"/>
    <property type="match status" value="1"/>
</dbReference>
<feature type="compositionally biased region" description="Polar residues" evidence="5">
    <location>
        <begin position="988"/>
        <end position="998"/>
    </location>
</feature>
<evidence type="ECO:0000313" key="7">
    <source>
        <dbReference type="EMBL" id="KAJ3647627.1"/>
    </source>
</evidence>
<dbReference type="PRINTS" id="PR00380">
    <property type="entry name" value="KINESINHEAVY"/>
</dbReference>
<sequence length="1041" mass="116838">MKSKPTFSPVLQERVFWEIERGSCGVLEVEDDGRTVAVTNIKNLNKTIFFYLTSTRLVHLLPDRRLQQVPILSPAWVSPGSWGPLIVCVSRGALSVPEQHAGDSRKRTRRFTFDFCFHQNSTQDDVFRAVESVVGEAIKKRRHSCVLAYGQSASGKTHTMMGFPHDPGLIPKLCERIFGYLLEAAVGEEVDKAKVDVSYLEIYNEKVRDLLHENDKCALKVRQHPKKGPYVQGLTSHPAYDSASLFGLLAAGNNTRRVGATLTNPQSSRSHSVFIVEFDGIKLTLVDLAGSERASNRCCTTSRFREGANINKSLVALGNVISALAEDTKCSKGIRRRFIPFRDSVLTWLLKDTLGGNSDTVMIATISPSSECYSETVNTLRFGQRAKLIVSIPVVNEDPKERTIRELRAEIARLRELLKSGQIPMSNDPLNTTEKLIPVMSFTDNNKPPQGRLRRTYSVDHSGKKMEVPSRKFGSEEVLRKKSTKTEKSQTDLKPKVEAKVDSIRRTPVKPRSQIVAAVTHRLYAKTKKKEASTDTHDLPIASTPKELSICSNARLQLKELTKRALKAQKVKNEETQTEHFPVLRVKEMATDVDDLKSLLYEVKDVETSTVALTTEDKEISCTFLDSLQSAFVVTRSCGTQSQSTVSFTKYLQEPPKVEVFNPHTANPIYTSSVNINISHNYINKQRIFDSVSEDSLDDQSNVCFPTPDLISNHNSLEPHSHPSTSKESIESKVRHATCHSIDDHQEEIVDFVEIKPPTLVAKSSTSPHCQERISSINIPSVHAPEVYHQGETPQRCQHFTPAAPEVAKPIVIDCKTYSDDCITLVEPMVLKSIMKHIPEATIEPDDLPDSLEYHKKVHFNKTSCQNERMMKAMSGFLEEATILMSNLTLAAARLDQDQEYDVQVTVSGLEQRKKKRKTLRVLKNAKCQTDDLSTKTSCVQTDAPLDLTNKYDLLLEDSCRRLEDKIAAASDDSLYNPWDLLHEDTSLESNPRTSSDYGSLPRRRKRHSSCTPSAYLRQLATMRRQVVEASREELSNNSDT</sequence>
<keyword evidence="4" id="KW-0175">Coiled coil</keyword>
<comment type="caution">
    <text evidence="7">The sequence shown here is derived from an EMBL/GenBank/DDBJ whole genome shotgun (WGS) entry which is preliminary data.</text>
</comment>
<dbReference type="AlphaFoldDB" id="A0AA38I1S0"/>
<organism evidence="7 8">
    <name type="scientific">Zophobas morio</name>
    <dbReference type="NCBI Taxonomy" id="2755281"/>
    <lineage>
        <taxon>Eukaryota</taxon>
        <taxon>Metazoa</taxon>
        <taxon>Ecdysozoa</taxon>
        <taxon>Arthropoda</taxon>
        <taxon>Hexapoda</taxon>
        <taxon>Insecta</taxon>
        <taxon>Pterygota</taxon>
        <taxon>Neoptera</taxon>
        <taxon>Endopterygota</taxon>
        <taxon>Coleoptera</taxon>
        <taxon>Polyphaga</taxon>
        <taxon>Cucujiformia</taxon>
        <taxon>Tenebrionidae</taxon>
        <taxon>Zophobas</taxon>
    </lineage>
</organism>
<feature type="region of interest" description="Disordered" evidence="5">
    <location>
        <begin position="464"/>
        <end position="494"/>
    </location>
</feature>
<dbReference type="EMBL" id="JALNTZ010000006">
    <property type="protein sequence ID" value="KAJ3647627.1"/>
    <property type="molecule type" value="Genomic_DNA"/>
</dbReference>
<dbReference type="SMART" id="SM00129">
    <property type="entry name" value="KISc"/>
    <property type="match status" value="1"/>
</dbReference>
<dbReference type="InterPro" id="IPR001752">
    <property type="entry name" value="Kinesin_motor_dom"/>
</dbReference>
<protein>
    <recommendedName>
        <fullName evidence="6">Kinesin motor domain-containing protein</fullName>
    </recommendedName>
</protein>
<dbReference type="GO" id="GO:0005524">
    <property type="term" value="F:ATP binding"/>
    <property type="evidence" value="ECO:0007669"/>
    <property type="project" value="UniProtKB-UniRule"/>
</dbReference>
<evidence type="ECO:0000256" key="4">
    <source>
        <dbReference type="SAM" id="Coils"/>
    </source>
</evidence>
<comment type="similarity">
    <text evidence="3">Belongs to the TRAFAC class myosin-kinesin ATPase superfamily. Kinesin family.</text>
</comment>
<dbReference type="Proteomes" id="UP001168821">
    <property type="component" value="Unassembled WGS sequence"/>
</dbReference>
<name>A0AA38I1S0_9CUCU</name>
<keyword evidence="3" id="KW-0505">Motor protein</keyword>
<evidence type="ECO:0000256" key="5">
    <source>
        <dbReference type="SAM" id="MobiDB-lite"/>
    </source>
</evidence>
<keyword evidence="2 3" id="KW-0067">ATP-binding</keyword>
<feature type="domain" description="Kinesin motor" evidence="6">
    <location>
        <begin position="1"/>
        <end position="389"/>
    </location>
</feature>
<dbReference type="InterPro" id="IPR036961">
    <property type="entry name" value="Kinesin_motor_dom_sf"/>
</dbReference>